<evidence type="ECO:0000313" key="1">
    <source>
        <dbReference type="EMBL" id="KAI3366891.1"/>
    </source>
</evidence>
<accession>A0ACB8WGN9</accession>
<sequence length="603" mass="67466">MKRLRKGVQSAKDTLFTTAPVLVQPDPAQQFVVEVDASDIRCRKQSCPRDGGLTVSYIPVPSSPAASLLQRSIMMSVNRELLAVKMALEEWRHWLEGSTQPFVVWTDHKNLAYIQTAKRLNSRQARWALFFSRFDFTLTYRPGSRNIKPDALSRQFCVEEKVQEDENILPTSRVITAAISWDIENAILLAQQQQPDPGQGPPGRLFVPDTLSGHKCSNGPHSSKLLLVTQASTARSVSLSVISGGRKMEARYKGLCSGLHRLRQREKLSHQPPSGLLQPLSLSVPGRPWSHIALDFVTGLPPVQWENSHMTMTIVDRFSKTAHFVALTKLPTVRETADLLTNHVRTPSWHSTGHCVMDRWPAIRLSQVWRSFCKGLGASLRLLVSPPLKRCWVTNRHCFLTKNKSWQFHPSNIISNGVRQYGKGPRPPWRPPLRGISDRRTSTGHLPPSTPKEDQGGHSGLQEVQEDRAHFLSSSHGEAVEHVNNIKFLGIHIKSDLTWSMNTAHLLLFSFNTNHCTSEDPPVKLLKFAHEETVTGLIQGRGSPLSSSMLKNAASAVETFRFLGPAFSQGLRVESNFNTIGKAQQRMYFLTPLSNHLSSLAKT</sequence>
<keyword evidence="2" id="KW-1185">Reference proteome</keyword>
<dbReference type="Proteomes" id="UP000831701">
    <property type="component" value="Chromosome 10"/>
</dbReference>
<reference evidence="1" key="1">
    <citation type="submission" date="2022-04" db="EMBL/GenBank/DDBJ databases">
        <title>Jade perch genome.</title>
        <authorList>
            <person name="Chao B."/>
        </authorList>
    </citation>
    <scope>NUCLEOTIDE SEQUENCE</scope>
    <source>
        <strain evidence="1">CB-2022</strain>
    </source>
</reference>
<dbReference type="EMBL" id="CM041540">
    <property type="protein sequence ID" value="KAI3366891.1"/>
    <property type="molecule type" value="Genomic_DNA"/>
</dbReference>
<protein>
    <submittedName>
        <fullName evidence="1">Uncharacterized protein</fullName>
    </submittedName>
</protein>
<name>A0ACB8WGN9_9TELE</name>
<proteinExistence type="predicted"/>
<organism evidence="1 2">
    <name type="scientific">Scortum barcoo</name>
    <name type="common">barcoo grunter</name>
    <dbReference type="NCBI Taxonomy" id="214431"/>
    <lineage>
        <taxon>Eukaryota</taxon>
        <taxon>Metazoa</taxon>
        <taxon>Chordata</taxon>
        <taxon>Craniata</taxon>
        <taxon>Vertebrata</taxon>
        <taxon>Euteleostomi</taxon>
        <taxon>Actinopterygii</taxon>
        <taxon>Neopterygii</taxon>
        <taxon>Teleostei</taxon>
        <taxon>Neoteleostei</taxon>
        <taxon>Acanthomorphata</taxon>
        <taxon>Eupercaria</taxon>
        <taxon>Centrarchiformes</taxon>
        <taxon>Terapontoidei</taxon>
        <taxon>Terapontidae</taxon>
        <taxon>Scortum</taxon>
    </lineage>
</organism>
<comment type="caution">
    <text evidence="1">The sequence shown here is derived from an EMBL/GenBank/DDBJ whole genome shotgun (WGS) entry which is preliminary data.</text>
</comment>
<evidence type="ECO:0000313" key="2">
    <source>
        <dbReference type="Proteomes" id="UP000831701"/>
    </source>
</evidence>
<gene>
    <name evidence="1" type="ORF">L3Q82_009534</name>
</gene>